<proteinExistence type="predicted"/>
<evidence type="ECO:0000313" key="6">
    <source>
        <dbReference type="Proteomes" id="UP000035661"/>
    </source>
</evidence>
<organism evidence="5 6">
    <name type="scientific">Spiroplasma eriocheiris</name>
    <dbReference type="NCBI Taxonomy" id="315358"/>
    <lineage>
        <taxon>Bacteria</taxon>
        <taxon>Bacillati</taxon>
        <taxon>Mycoplasmatota</taxon>
        <taxon>Mollicutes</taxon>
        <taxon>Entomoplasmatales</taxon>
        <taxon>Spiroplasmataceae</taxon>
        <taxon>Spiroplasma</taxon>
    </lineage>
</organism>
<evidence type="ECO:0000256" key="3">
    <source>
        <dbReference type="ARBA" id="ARBA00022840"/>
    </source>
</evidence>
<sequence length="245" mass="28575">MKNRKKRTREILTDAVVEIRHIKKSFNKKTILEDVNATIYPGDRIALVGANGSGKSLLSEIIGQLIEPTSGKIIYRFDNPKRHIGMLLNGLDWPPGVRVCDAINLYRWIYKDLDETWINLLIAHFKLQTHYKKYITQLTPEYKQLFNMVISIIHNPSLIIFDRSLTDVDLQWQYVVRKIISEVLFNDNTRSEIFITHMVNIIQDLCNRIWLIHEGKILIDDTVENIVAKYGSVETFLDNYFKGNL</sequence>
<dbReference type="InterPro" id="IPR050763">
    <property type="entry name" value="ABC_transporter_ATP-binding"/>
</dbReference>
<dbReference type="Proteomes" id="UP000035661">
    <property type="component" value="Chromosome"/>
</dbReference>
<gene>
    <name evidence="5" type="ORF">SERIO_v1c06670</name>
</gene>
<dbReference type="AlphaFoldDB" id="A0A0H3XIE6"/>
<dbReference type="PROSITE" id="PS50893">
    <property type="entry name" value="ABC_TRANSPORTER_2"/>
    <property type="match status" value="1"/>
</dbReference>
<dbReference type="STRING" id="315358.SERIO_v1c06670"/>
<evidence type="ECO:0000256" key="2">
    <source>
        <dbReference type="ARBA" id="ARBA00022741"/>
    </source>
</evidence>
<dbReference type="Pfam" id="PF00005">
    <property type="entry name" value="ABC_tran"/>
    <property type="match status" value="1"/>
</dbReference>
<keyword evidence="3 5" id="KW-0067">ATP-binding</keyword>
<dbReference type="SUPFAM" id="SSF52540">
    <property type="entry name" value="P-loop containing nucleoside triphosphate hydrolases"/>
    <property type="match status" value="1"/>
</dbReference>
<dbReference type="PATRIC" id="fig|743698.3.peg.669"/>
<protein>
    <submittedName>
        <fullName evidence="5">ABC transporter ATP-binding protein</fullName>
    </submittedName>
</protein>
<feature type="domain" description="ABC transporter" evidence="4">
    <location>
        <begin position="17"/>
        <end position="239"/>
    </location>
</feature>
<dbReference type="PANTHER" id="PTHR42711:SF17">
    <property type="entry name" value="ABC TRANSPORTER ATP-BINDING PROTEIN"/>
    <property type="match status" value="1"/>
</dbReference>
<keyword evidence="2" id="KW-0547">Nucleotide-binding</keyword>
<dbReference type="PANTHER" id="PTHR42711">
    <property type="entry name" value="ABC TRANSPORTER ATP-BINDING PROTEIN"/>
    <property type="match status" value="1"/>
</dbReference>
<dbReference type="RefSeq" id="WP_148553430.1">
    <property type="nucleotide sequence ID" value="NZ_CP011856.1"/>
</dbReference>
<keyword evidence="6" id="KW-1185">Reference proteome</keyword>
<dbReference type="GO" id="GO:0005524">
    <property type="term" value="F:ATP binding"/>
    <property type="evidence" value="ECO:0007669"/>
    <property type="project" value="UniProtKB-KW"/>
</dbReference>
<accession>A0A0H3XIE6</accession>
<dbReference type="EMBL" id="CP011856">
    <property type="protein sequence ID" value="AKM54235.1"/>
    <property type="molecule type" value="Genomic_DNA"/>
</dbReference>
<evidence type="ECO:0000256" key="1">
    <source>
        <dbReference type="ARBA" id="ARBA00022448"/>
    </source>
</evidence>
<dbReference type="InterPro" id="IPR003439">
    <property type="entry name" value="ABC_transporter-like_ATP-bd"/>
</dbReference>
<reference evidence="5 6" key="1">
    <citation type="journal article" date="2015" name="Genome Biol. Evol.">
        <title>Found and Lost: The Fates of Horizontally Acquired Genes in Arthropod-Symbiotic Spiroplasma.</title>
        <authorList>
            <person name="Lo W.S."/>
            <person name="Gasparich G.E."/>
            <person name="Kuo C.H."/>
        </authorList>
    </citation>
    <scope>NUCLEOTIDE SEQUENCE [LARGE SCALE GENOMIC DNA]</scope>
    <source>
        <strain evidence="6">TDA-040725-5</strain>
    </source>
</reference>
<evidence type="ECO:0000259" key="4">
    <source>
        <dbReference type="PROSITE" id="PS50893"/>
    </source>
</evidence>
<dbReference type="KEGG" id="seri:SERIO_v1c06670"/>
<name>A0A0H3XIE6_9MOLU</name>
<dbReference type="Gene3D" id="3.40.50.300">
    <property type="entry name" value="P-loop containing nucleotide triphosphate hydrolases"/>
    <property type="match status" value="1"/>
</dbReference>
<reference evidence="6" key="2">
    <citation type="submission" date="2015-06" db="EMBL/GenBank/DDBJ databases">
        <title>Complete genome sequence of Spiroplasma eriocheiris TDA-040725-5 (DSM 21848).</title>
        <authorList>
            <person name="Lo W.-S."/>
            <person name="Kuo C.-H."/>
        </authorList>
    </citation>
    <scope>NUCLEOTIDE SEQUENCE [LARGE SCALE GENOMIC DNA]</scope>
    <source>
        <strain evidence="6">TDA-040725-5</strain>
    </source>
</reference>
<dbReference type="InterPro" id="IPR027417">
    <property type="entry name" value="P-loop_NTPase"/>
</dbReference>
<evidence type="ECO:0000313" key="5">
    <source>
        <dbReference type="EMBL" id="AKM54235.1"/>
    </source>
</evidence>
<dbReference type="GO" id="GO:0016887">
    <property type="term" value="F:ATP hydrolysis activity"/>
    <property type="evidence" value="ECO:0007669"/>
    <property type="project" value="InterPro"/>
</dbReference>
<keyword evidence="1" id="KW-0813">Transport</keyword>